<accession>A0A8R1HLC0</accession>
<feature type="domain" description="EGF-like" evidence="3">
    <location>
        <begin position="2068"/>
        <end position="2101"/>
    </location>
</feature>
<keyword evidence="5" id="KW-1185">Reference proteome</keyword>
<organism evidence="4 5">
    <name type="scientific">Caenorhabditis japonica</name>
    <dbReference type="NCBI Taxonomy" id="281687"/>
    <lineage>
        <taxon>Eukaryota</taxon>
        <taxon>Metazoa</taxon>
        <taxon>Ecdysozoa</taxon>
        <taxon>Nematoda</taxon>
        <taxon>Chromadorea</taxon>
        <taxon>Rhabditida</taxon>
        <taxon>Rhabditina</taxon>
        <taxon>Rhabditomorpha</taxon>
        <taxon>Rhabditoidea</taxon>
        <taxon>Rhabditidae</taxon>
        <taxon>Peloderinae</taxon>
        <taxon>Caenorhabditis</taxon>
    </lineage>
</organism>
<feature type="domain" description="EGF-like" evidence="3">
    <location>
        <begin position="1970"/>
        <end position="2003"/>
    </location>
</feature>
<feature type="domain" description="EGF-like" evidence="3">
    <location>
        <begin position="1046"/>
        <end position="1078"/>
    </location>
</feature>
<sequence length="2467" mass="265268">MRVLLAISVIYHTIIAQQVGINAPCNKEFDGLLTADPDGNERAFMSCQGVGVGSIGFWERKFCPNNMVFDFINQQCKDQKKKARKQQTLSIAILNNSCANGETCIGGSVCDLDTLRCMCPYGTTPKLDTLSCESSQPAFVSATVDGPSQFFNSLSGANGNKNNYKNEQNFMPFGQTPDFLPNNNFKFNNLENNQKLNNNNNNNNEQFNWNPNFNWNNNGNVNKQSNMNNGAGTLDFSNPFQPNPNQKFVFNFNKNMEVPTSLPTVNNNNNNQNVPIVEAKPKVTTLAIPGASCKSNEICVGGSICTLPIGICLCPGDLEARDGECVLPASSTISVQKVGIGALCSDLAECDHGSTCIMGRCTCVSPLVQHEGKCVLRQQQKVVGPGELCDNGEICGRGSVCDVMIPVCVCPAHTDLSNGECVSMSTVTQSEMLTQPPTLPPVQIPVQTMPPPTRPPPPPPVQVTQPPPTVQQVFFQTTPPPLPAIPRAQTFATTQATTQFIPKQIYTAAPQMPKSSVKVNQMKIGGSKQAGVGVRCSLNTDCMIGAYCNGNTSPPSCQCLSTHVNVEGRCEKVIYPGQVGCRSDLQCHAALSGTHCTDRICVCPEGQKAVDQICVSGTSPPNQHCGYSSTNPCSNQSVCFHDMCICPDRYSHNSSTHSCNVTIPEHTECSKACFYPRACVNNTCICPDNVDCRRQLKIRAKRHPEGCSKHAEICKSRNAVCVNGICQCAYGFHESYGNCAPDNPNPALTNNEINCSNAMDCPIHHSCDSGKCRCETNEFDIVGNCLPPLFYGAFKNINNQCTAKDRCSGGSKCKDSLCQCVDGAIEITGKCKQFPGGRCSNGEMCSGGSSCYLGKCRCDPSWTLDNQRCVRTAAPIGSTCRKGQKCVNGAACRFGMCMCVSKTVAVLGRCVAEAEAVDSNFQQSEQISISTLGENKKPGMSCEARDTCIGESSCKHGVCFCDLGLILVDEKCISPSPEPPTEPPREPETTNLKNDECTSDNDCSEIEQCLNSKCQCVFGFKSDGNVCQQDKSLLALHPGKSAPGSLCNSSSECSFRTKCIEGVCRCKKGETIIDSTCRSAIHHVLPGLACDPTNGYDCVGEAICQYGACKCQRRLVSDGQKCVPLSVAVMVAPGKSCANGEPCGGGSSCAKNGICQCAHGRVADVNKKCVKKDTVFSVFNKIKSSTETPTTTVTFPTTTTTTIDNEYIQKKIDELEKIEMEFKNTLPTESSLPAVHRPSSSILAGHQCTQNSECPSFSFCFANSCNCMIGFRATSGICEPAIAVGESCITSNQCFDDSECVFGVCTCTGPNCKDGKMAHPGEECTEVKVVCSYNSYCSLMSGVCECPSGMATKGRSCENTFESIGKDCVTSRNCQKSSYCDNGYCVCKTGHKISDSMCLNSPSETKTFEITPFDKNVGENTPLQNTLKNEFRGLQEMSNEGIFYTTTKWPEILSFTMIPPAPEQNYNQPNTQFPQVFSSFPIAYGAKTVAEEENNSTMKYKIAFPGEYCGQGEVCLGNSVCEDHFCRCLQDVTAENGLCPTQVDDLRLLGLQPLDREFRFAQGKKIEMRRTSSLPLENCQNEETCENNSTCQSILGLGKICQCTEHTVLWNDECIEVDDSYDLVEIEGTCNDDSLCLSGSKCVSGKCLCSNDKRLILGICVLVALPETSCENGEVCINGSVCGDSSCECTNDTYNDNGNCVSGQTTKKSEQNDANSLEENETESEEGEGDEEKENNKVTGNRLRNLVRRELSTIDCSNDTDCQPNFKCQEYVCICDGPTEDCLSSIIDLHVLVPPGSGCNTNRKCANDSICYKDYCVCSYEDMPEDDQCVARDWHIGLGSQCTDLTRCREDLQCVGGICMCKFGDLNCNPSEPVTSPPGGSCSNLRECTGGSVCKEGWCICPDSSMIVNRGICIQSGPKPTLPPRTSIPQVPLPPQLPISVNVPQVTITKAQPFVTDAPPQGKKIVPGGRCGPIDVCVGGSNCIQGLCLCPAGQQPSNTGRCEKFTTTPRQTTFTTTQGTTAPPPTSSVFTSAFTIADLFSTRRPPAFIEIPTHEPLTTTQNIQIEDECTAIGLICKGNTVCRNKSCQCPEGHVLHHDGCVSPEEAARRKARGKARHEASTARAYAKPGASCTEGQTCVGGSTCSFRKLCECPQDKSEISNGQCVAPKIIEAVPGASCNSNTVCTKGSTCENGLCRCQPGYIAVSGNCVSLPMPTTPKMQTLAKPLESCEGGETCQGGSNCDMDTGICMCPPGQIAFNAQCMPPPTQPQVTRVTAPISSVATTLKPTFATDCEKDENCGPNKSCVSGKCKCRAGFVDNSGTCEPLEDIDVVERPIPVSYAKHKVVTLSERMLPTEEIELPNTEPVSVAQPARQETQKPRITGPPIRRPRPKNKNSGGGSGSGGSGGSRNYKTGSGNGNCPPGNEPTRDGSGKLIMCNGLEPNCPPRSYCYITTGGFATEEYNCCKSW</sequence>
<feature type="domain" description="EGF-like" evidence="3">
    <location>
        <begin position="1629"/>
        <end position="1661"/>
    </location>
</feature>
<feature type="domain" description="EGF-like" evidence="3">
    <location>
        <begin position="535"/>
        <end position="571"/>
    </location>
</feature>
<dbReference type="SMART" id="SM00289">
    <property type="entry name" value="WR1"/>
    <property type="match status" value="19"/>
</dbReference>
<keyword evidence="2" id="KW-0732">Signal</keyword>
<evidence type="ECO:0000256" key="2">
    <source>
        <dbReference type="SAM" id="SignalP"/>
    </source>
</evidence>
<feature type="domain" description="EGF-like" evidence="3">
    <location>
        <begin position="2177"/>
        <end position="2209"/>
    </location>
</feature>
<name>A0A8R1HLC0_CAEJA</name>
<feature type="domain" description="EGF-like" evidence="3">
    <location>
        <begin position="2291"/>
        <end position="2323"/>
    </location>
</feature>
<dbReference type="EnsemblMetazoa" id="CJA03896a.1">
    <property type="protein sequence ID" value="CJA03896a.1"/>
    <property type="gene ID" value="WBGene00123100"/>
</dbReference>
<feature type="domain" description="EGF-like" evidence="3">
    <location>
        <begin position="941"/>
        <end position="973"/>
    </location>
</feature>
<feature type="region of interest" description="Disordered" evidence="1">
    <location>
        <begin position="2356"/>
        <end position="2426"/>
    </location>
</feature>
<feature type="domain" description="EGF-like" evidence="3">
    <location>
        <begin position="97"/>
        <end position="133"/>
    </location>
</feature>
<dbReference type="PANTHER" id="PTHR45985:SF11">
    <property type="entry name" value="EGF-LIKE DOMAIN-CONTAINING PROTEIN"/>
    <property type="match status" value="1"/>
</dbReference>
<feature type="domain" description="EGF-like" evidence="3">
    <location>
        <begin position="879"/>
        <end position="911"/>
    </location>
</feature>
<reference evidence="4" key="2">
    <citation type="submission" date="2022-06" db="UniProtKB">
        <authorList>
            <consortium name="EnsemblMetazoa"/>
        </authorList>
    </citation>
    <scope>IDENTIFICATION</scope>
    <source>
        <strain evidence="4">DF5081</strain>
    </source>
</reference>
<feature type="domain" description="EGF-like" evidence="3">
    <location>
        <begin position="2228"/>
        <end position="2262"/>
    </location>
</feature>
<proteinExistence type="predicted"/>
<feature type="domain" description="EGF-like" evidence="3">
    <location>
        <begin position="996"/>
        <end position="1028"/>
    </location>
</feature>
<dbReference type="PANTHER" id="PTHR45985">
    <property type="match status" value="1"/>
</dbReference>
<dbReference type="SMART" id="SM00181">
    <property type="entry name" value="EGF"/>
    <property type="match status" value="24"/>
</dbReference>
<dbReference type="InterPro" id="IPR006150">
    <property type="entry name" value="Cys_repeat_1"/>
</dbReference>
<feature type="domain" description="EGF-like" evidence="3">
    <location>
        <begin position="343"/>
        <end position="375"/>
    </location>
</feature>
<protein>
    <recommendedName>
        <fullName evidence="3">EGF-like domain-containing protein</fullName>
    </recommendedName>
</protein>
<feature type="region of interest" description="Disordered" evidence="1">
    <location>
        <begin position="1706"/>
        <end position="1739"/>
    </location>
</feature>
<dbReference type="Proteomes" id="UP000005237">
    <property type="component" value="Unassembled WGS sequence"/>
</dbReference>
<evidence type="ECO:0000313" key="4">
    <source>
        <dbReference type="EnsemblMetazoa" id="CJA03896a.1"/>
    </source>
</evidence>
<reference evidence="5" key="1">
    <citation type="submission" date="2010-08" db="EMBL/GenBank/DDBJ databases">
        <authorList>
            <consortium name="Caenorhabditis japonica Sequencing Consortium"/>
            <person name="Wilson R.K."/>
        </authorList>
    </citation>
    <scope>NUCLEOTIDE SEQUENCE [LARGE SCALE GENOMIC DNA]</scope>
    <source>
        <strain evidence="5">DF5081</strain>
    </source>
</reference>
<feature type="compositionally biased region" description="Gly residues" evidence="1">
    <location>
        <begin position="2395"/>
        <end position="2406"/>
    </location>
</feature>
<feature type="domain" description="EGF-like" evidence="3">
    <location>
        <begin position="706"/>
        <end position="740"/>
    </location>
</feature>
<feature type="region of interest" description="Disordered" evidence="1">
    <location>
        <begin position="975"/>
        <end position="997"/>
    </location>
</feature>
<feature type="domain" description="EGF-like" evidence="3">
    <location>
        <begin position="292"/>
        <end position="326"/>
    </location>
</feature>
<feature type="signal peptide" evidence="2">
    <location>
        <begin position="1"/>
        <end position="16"/>
    </location>
</feature>
<feature type="domain" description="EGF-like" evidence="3">
    <location>
        <begin position="1578"/>
        <end position="1615"/>
    </location>
</feature>
<dbReference type="InterPro" id="IPR052740">
    <property type="entry name" value="CE4"/>
</dbReference>
<feature type="compositionally biased region" description="Acidic residues" evidence="1">
    <location>
        <begin position="1716"/>
        <end position="1733"/>
    </location>
</feature>
<feature type="compositionally biased region" description="Basic and acidic residues" evidence="1">
    <location>
        <begin position="983"/>
        <end position="996"/>
    </location>
</feature>
<feature type="domain" description="EGF-like" evidence="3">
    <location>
        <begin position="1136"/>
        <end position="1170"/>
    </location>
</feature>
<feature type="domain" description="EGF-like" evidence="3">
    <location>
        <begin position="1323"/>
        <end position="1358"/>
    </location>
</feature>
<feature type="domain" description="EGF-like" evidence="3">
    <location>
        <begin position="1881"/>
        <end position="1914"/>
    </location>
</feature>
<evidence type="ECO:0000256" key="1">
    <source>
        <dbReference type="SAM" id="MobiDB-lite"/>
    </source>
</evidence>
<feature type="domain" description="EGF-like" evidence="3">
    <location>
        <begin position="2131"/>
        <end position="2165"/>
    </location>
</feature>
<dbReference type="Pfam" id="PF01683">
    <property type="entry name" value="EB"/>
    <property type="match status" value="6"/>
</dbReference>
<dbReference type="InterPro" id="IPR006149">
    <property type="entry name" value="EB_dom"/>
</dbReference>
<feature type="domain" description="EGF-like" evidence="3">
    <location>
        <begin position="624"/>
        <end position="660"/>
    </location>
</feature>
<dbReference type="InterPro" id="IPR000742">
    <property type="entry name" value="EGF"/>
</dbReference>
<feature type="domain" description="EGF-like" evidence="3">
    <location>
        <begin position="388"/>
        <end position="422"/>
    </location>
</feature>
<feature type="domain" description="EGF-like" evidence="3">
    <location>
        <begin position="1373"/>
        <end position="1399"/>
    </location>
</feature>
<feature type="chain" id="PRO_5035724166" description="EGF-like domain-containing protein" evidence="2">
    <location>
        <begin position="17"/>
        <end position="2467"/>
    </location>
</feature>
<evidence type="ECO:0000313" key="5">
    <source>
        <dbReference type="Proteomes" id="UP000005237"/>
    </source>
</evidence>
<feature type="domain" description="EGF-like" evidence="3">
    <location>
        <begin position="838"/>
        <end position="870"/>
    </location>
</feature>
<evidence type="ECO:0000259" key="3">
    <source>
        <dbReference type="SMART" id="SM00181"/>
    </source>
</evidence>